<dbReference type="AlphaFoldDB" id="A0A7L6N5L3"/>
<keyword evidence="2" id="KW-1185">Reference proteome</keyword>
<evidence type="ECO:0000313" key="2">
    <source>
        <dbReference type="Proteomes" id="UP000512167"/>
    </source>
</evidence>
<dbReference type="InterPro" id="IPR025893">
    <property type="entry name" value="Tocopherol_cyclase"/>
</dbReference>
<dbReference type="PANTHER" id="PTHR35309:SF4">
    <property type="entry name" value="TOCOPHEROL CYCLASE"/>
    <property type="match status" value="1"/>
</dbReference>
<dbReference type="Proteomes" id="UP000512167">
    <property type="component" value="Chromosome"/>
</dbReference>
<dbReference type="GO" id="GO:0009976">
    <property type="term" value="F:tocopherol cyclase activity"/>
    <property type="evidence" value="ECO:0007669"/>
    <property type="project" value="InterPro"/>
</dbReference>
<accession>A0A7L6N5L3</accession>
<protein>
    <recommendedName>
        <fullName evidence="3">Tocopherol cyclase</fullName>
    </recommendedName>
</protein>
<dbReference type="EMBL" id="CP051151">
    <property type="protein sequence ID" value="QLY40782.1"/>
    <property type="molecule type" value="Genomic_DNA"/>
</dbReference>
<dbReference type="KEGG" id="tbk:HF295_07915"/>
<evidence type="ECO:0000313" key="1">
    <source>
        <dbReference type="EMBL" id="QLY40782.1"/>
    </source>
</evidence>
<evidence type="ECO:0008006" key="3">
    <source>
        <dbReference type="Google" id="ProtNLM"/>
    </source>
</evidence>
<dbReference type="RefSeq" id="WP_312031630.1">
    <property type="nucleotide sequence ID" value="NZ_CP051151.1"/>
</dbReference>
<gene>
    <name evidence="1" type="ORF">HF295_07915</name>
</gene>
<name>A0A7L6N5L3_9MOLU</name>
<dbReference type="PANTHER" id="PTHR35309">
    <property type="match status" value="1"/>
</dbReference>
<organism evidence="1 2">
    <name type="scientific">Hujiaoplasma nucleasis</name>
    <dbReference type="NCBI Taxonomy" id="2725268"/>
    <lineage>
        <taxon>Bacteria</taxon>
        <taxon>Bacillati</taxon>
        <taxon>Mycoplasmatota</taxon>
        <taxon>Mollicutes</taxon>
        <taxon>Candidatus Izemoplasmatales</taxon>
        <taxon>Hujiaoplasmataceae</taxon>
        <taxon>Hujiaoplasma</taxon>
    </lineage>
</organism>
<dbReference type="Pfam" id="PF14249">
    <property type="entry name" value="Tocopherol_cycl"/>
    <property type="match status" value="1"/>
</dbReference>
<dbReference type="SUPFAM" id="SSF159245">
    <property type="entry name" value="AttH-like"/>
    <property type="match status" value="1"/>
</dbReference>
<proteinExistence type="predicted"/>
<sequence length="315" mass="36888">MFQKLRNPIIFQGSLKKNNYFEGWYYKMVTHDKKYTLALIPGISLNKIHSHAFIQVFLTNNSHLVHSYFEFDVHDFKAQKNPFLLNISNQYFSDTYIDINLKNNDISLTGHLHFSNHVRINTSILSPSIMGFFSYFKMMECYHGVVSMTHDVVGKININNTEVDFTNGKSYIEKDWGRSFPQAYVWMQSNHFKDNHTALMFSYATIPFYGLRFKGLIASLIFQKKEYRFATYNFSKIIKKEIYDNQVYFLIKKGKYKLEIKASNKDTISLASPRNGRMIESIKEGLSGEIQIKLYKKKQLIYEDSTSNAGLEIMM</sequence>
<reference evidence="1 2" key="1">
    <citation type="submission" date="2020-04" db="EMBL/GenBank/DDBJ databases">
        <authorList>
            <person name="Zheng R.K."/>
            <person name="Sun C.M."/>
        </authorList>
    </citation>
    <scope>NUCLEOTIDE SEQUENCE [LARGE SCALE GENOMIC DNA]</scope>
    <source>
        <strain evidence="2">zrk29</strain>
    </source>
</reference>